<dbReference type="GO" id="GO:0005737">
    <property type="term" value="C:cytoplasm"/>
    <property type="evidence" value="ECO:0007669"/>
    <property type="project" value="TreeGrafter"/>
</dbReference>
<accession>A0A1D8A2S0</accession>
<dbReference type="GO" id="GO:0016491">
    <property type="term" value="F:oxidoreductase activity"/>
    <property type="evidence" value="ECO:0007669"/>
    <property type="project" value="UniProtKB-KW"/>
</dbReference>
<keyword evidence="1" id="KW-0560">Oxidoreductase</keyword>
<evidence type="ECO:0000313" key="4">
    <source>
        <dbReference type="Proteomes" id="UP000094626"/>
    </source>
</evidence>
<dbReference type="Gene3D" id="3.50.50.60">
    <property type="entry name" value="FAD/NAD(P)-binding domain"/>
    <property type="match status" value="1"/>
</dbReference>
<dbReference type="AlphaFoldDB" id="A0A1D8A2S0"/>
<proteinExistence type="predicted"/>
<evidence type="ECO:0000256" key="1">
    <source>
        <dbReference type="ARBA" id="ARBA00023002"/>
    </source>
</evidence>
<feature type="domain" description="FAD dependent oxidoreductase" evidence="2">
    <location>
        <begin position="30"/>
        <end position="389"/>
    </location>
</feature>
<protein>
    <submittedName>
        <fullName evidence="3">FAD-dependent oxidoreductase</fullName>
    </submittedName>
</protein>
<dbReference type="PANTHER" id="PTHR13847">
    <property type="entry name" value="SARCOSINE DEHYDROGENASE-RELATED"/>
    <property type="match status" value="1"/>
</dbReference>
<dbReference type="RefSeq" id="WP_069707873.1">
    <property type="nucleotide sequence ID" value="NZ_CP017075.1"/>
</dbReference>
<gene>
    <name evidence="3" type="ORF">BES08_06380</name>
</gene>
<dbReference type="InterPro" id="IPR006076">
    <property type="entry name" value="FAD-dep_OxRdtase"/>
</dbReference>
<dbReference type="OrthoDB" id="9806601at2"/>
<evidence type="ECO:0000313" key="3">
    <source>
        <dbReference type="EMBL" id="AOR76418.1"/>
    </source>
</evidence>
<evidence type="ECO:0000259" key="2">
    <source>
        <dbReference type="Pfam" id="PF01266"/>
    </source>
</evidence>
<dbReference type="EMBL" id="CP017075">
    <property type="protein sequence ID" value="AOR76418.1"/>
    <property type="molecule type" value="Genomic_DNA"/>
</dbReference>
<dbReference type="PANTHER" id="PTHR13847:SF281">
    <property type="entry name" value="FAD DEPENDENT OXIDOREDUCTASE DOMAIN-CONTAINING PROTEIN"/>
    <property type="match status" value="1"/>
</dbReference>
<dbReference type="InterPro" id="IPR036188">
    <property type="entry name" value="FAD/NAD-bd_sf"/>
</dbReference>
<dbReference type="SUPFAM" id="SSF51905">
    <property type="entry name" value="FAD/NAD(P)-binding domain"/>
    <property type="match status" value="1"/>
</dbReference>
<dbReference type="Gene3D" id="3.30.9.10">
    <property type="entry name" value="D-Amino Acid Oxidase, subunit A, domain 2"/>
    <property type="match status" value="1"/>
</dbReference>
<dbReference type="Proteomes" id="UP000094626">
    <property type="component" value="Chromosome"/>
</dbReference>
<keyword evidence="4" id="KW-1185">Reference proteome</keyword>
<sequence length="433" mass="46482">MHQPSPQSYWLASAPAFTGAAEGGPEGHVDVAVIGGGFTGLSAALALRDKGASVAVLEAGQVIGEASGRNGGQCNNGTHQDYGALVASLGRETAQAFYRAHVEAVDRVEALVQAHGIDCGFRRCGRLKLAAKPEHFDKIARAYELLKAEVDPNVELIAPERIAGEVGSDKFYGGLLQTTSAQLHPGRFGIGLAEAAAAKGARIHENAAVTGLMRGSDGRWTLTTPRGALTASQVLVATGGAPIQKPFKWFQRRLVAVGSFIIATEPLDPALIARLFPNGRNYVTSRVIGNFFRLAPDNRLIFGGRARFAISDAKSDVKSGAILIDAMRRMFPELAGVRVDHVWGGMVDLTADRLPRAGERADDRRGLFYAMGYSGHGVQMSVMMGQQMVRYMDGDIAANPWEHLDWPAIPGHLGKPWFLPAVGLWYKLQDILH</sequence>
<dbReference type="KEGG" id="nre:BES08_06380"/>
<reference evidence="4" key="1">
    <citation type="journal article" date="2017" name="J. Biotechnol.">
        <title>Complete genome sequence of Novosphingobium resinovorum SA1, a versatile xenobiotic-degrading bacterium capable of utilizing sulfanilic acid.</title>
        <authorList>
            <person name="Hegedus B."/>
            <person name="Kos P.B."/>
            <person name="Balint B."/>
            <person name="Maroti G."/>
            <person name="Gan H.M."/>
            <person name="Perei K."/>
            <person name="Rakhely G."/>
        </authorList>
    </citation>
    <scope>NUCLEOTIDE SEQUENCE [LARGE SCALE GENOMIC DNA]</scope>
    <source>
        <strain evidence="4">SA1</strain>
    </source>
</reference>
<name>A0A1D8A2S0_9SPHN</name>
<organism evidence="3 4">
    <name type="scientific">Novosphingobium resinovorum</name>
    <dbReference type="NCBI Taxonomy" id="158500"/>
    <lineage>
        <taxon>Bacteria</taxon>
        <taxon>Pseudomonadati</taxon>
        <taxon>Pseudomonadota</taxon>
        <taxon>Alphaproteobacteria</taxon>
        <taxon>Sphingomonadales</taxon>
        <taxon>Sphingomonadaceae</taxon>
        <taxon>Novosphingobium</taxon>
    </lineage>
</organism>
<dbReference type="Pfam" id="PF01266">
    <property type="entry name" value="DAO"/>
    <property type="match status" value="1"/>
</dbReference>